<proteinExistence type="predicted"/>
<reference evidence="1" key="2">
    <citation type="submission" date="2020-02" db="EMBL/GenBank/DDBJ databases">
        <authorList>
            <person name="Matsumoto Y."/>
            <person name="Motooka D."/>
            <person name="Nakamura S."/>
        </authorList>
    </citation>
    <scope>NUCLEOTIDE SEQUENCE</scope>
    <source>
        <strain evidence="1">JCM 13671</strain>
    </source>
</reference>
<dbReference type="OrthoDB" id="3212826at2"/>
<accession>A0A7I7Y185</accession>
<dbReference type="InterPro" id="IPR029068">
    <property type="entry name" value="Glyas_Bleomycin-R_OHBP_Dase"/>
</dbReference>
<dbReference type="EMBL" id="AP022612">
    <property type="protein sequence ID" value="BBZ35329.1"/>
    <property type="molecule type" value="Genomic_DNA"/>
</dbReference>
<protein>
    <submittedName>
        <fullName evidence="1">Uncharacterized protein</fullName>
    </submittedName>
</protein>
<dbReference type="SUPFAM" id="SSF54593">
    <property type="entry name" value="Glyoxalase/Bleomycin resistance protein/Dihydroxybiphenyl dioxygenase"/>
    <property type="match status" value="1"/>
</dbReference>
<dbReference type="InterPro" id="IPR041581">
    <property type="entry name" value="Glyoxalase_6"/>
</dbReference>
<evidence type="ECO:0000313" key="2">
    <source>
        <dbReference type="Proteomes" id="UP000466931"/>
    </source>
</evidence>
<dbReference type="RefSeq" id="WP_085149858.1">
    <property type="nucleotide sequence ID" value="NZ_AP022612.1"/>
</dbReference>
<gene>
    <name evidence="1" type="ORF">MCNF_39340</name>
</gene>
<organism evidence="1 2">
    <name type="scientific">Mycolicibacterium confluentis</name>
    <dbReference type="NCBI Taxonomy" id="28047"/>
    <lineage>
        <taxon>Bacteria</taxon>
        <taxon>Bacillati</taxon>
        <taxon>Actinomycetota</taxon>
        <taxon>Actinomycetes</taxon>
        <taxon>Mycobacteriales</taxon>
        <taxon>Mycobacteriaceae</taxon>
        <taxon>Mycolicibacterium</taxon>
    </lineage>
</organism>
<reference evidence="1" key="1">
    <citation type="journal article" date="2019" name="Emerg. Microbes Infect.">
        <title>Comprehensive subspecies identification of 175 nontuberculous mycobacteria species based on 7547 genomic profiles.</title>
        <authorList>
            <person name="Matsumoto Y."/>
            <person name="Kinjo T."/>
            <person name="Motooka D."/>
            <person name="Nabeya D."/>
            <person name="Jung N."/>
            <person name="Uechi K."/>
            <person name="Horii T."/>
            <person name="Iida T."/>
            <person name="Fujita J."/>
            <person name="Nakamura S."/>
        </authorList>
    </citation>
    <scope>NUCLEOTIDE SEQUENCE [LARGE SCALE GENOMIC DNA]</scope>
    <source>
        <strain evidence="1">JCM 13671</strain>
    </source>
</reference>
<sequence length="138" mass="15392">MHRILLSTFIIDAPSDVHEETARFWAGALDAEVVQPRGGRDYRILEGASDDLRIVVQNVHSDRPGVHFDIHTDDLAAEIERLVGLGAKMVDDSFATHPGQWVIMSDPSGKQFCVVYALNPLRPQADRDAFERKAKQVS</sequence>
<dbReference type="Pfam" id="PF18029">
    <property type="entry name" value="Glyoxalase_6"/>
    <property type="match status" value="1"/>
</dbReference>
<dbReference type="AlphaFoldDB" id="A0A7I7Y185"/>
<dbReference type="PANTHER" id="PTHR35908:SF1">
    <property type="entry name" value="CONSERVED PROTEIN"/>
    <property type="match status" value="1"/>
</dbReference>
<evidence type="ECO:0000313" key="1">
    <source>
        <dbReference type="EMBL" id="BBZ35329.1"/>
    </source>
</evidence>
<dbReference type="Gene3D" id="3.10.180.10">
    <property type="entry name" value="2,3-Dihydroxybiphenyl 1,2-Dioxygenase, domain 1"/>
    <property type="match status" value="1"/>
</dbReference>
<keyword evidence="2" id="KW-1185">Reference proteome</keyword>
<name>A0A7I7Y185_9MYCO</name>
<dbReference type="PANTHER" id="PTHR35908">
    <property type="entry name" value="HYPOTHETICAL FUSION PROTEIN"/>
    <property type="match status" value="1"/>
</dbReference>
<dbReference type="Proteomes" id="UP000466931">
    <property type="component" value="Chromosome"/>
</dbReference>
<dbReference type="CDD" id="cd06587">
    <property type="entry name" value="VOC"/>
    <property type="match status" value="1"/>
</dbReference>